<dbReference type="PANTHER" id="PTHR31205">
    <property type="entry name" value="ACTIN CROSS-LINKING PROTEIN (DUF569)"/>
    <property type="match status" value="1"/>
</dbReference>
<evidence type="ECO:0000313" key="5">
    <source>
        <dbReference type="Proteomes" id="UP001206925"/>
    </source>
</evidence>
<dbReference type="InterPro" id="IPR007679">
    <property type="entry name" value="DUF569"/>
</dbReference>
<dbReference type="EMBL" id="JAMZMK010000185">
    <property type="protein sequence ID" value="KAI7757088.1"/>
    <property type="molecule type" value="Genomic_DNA"/>
</dbReference>
<protein>
    <recommendedName>
        <fullName evidence="6">Actin cross-linking</fullName>
    </recommendedName>
</protein>
<accession>A0AAD5D9Q6</accession>
<dbReference type="Gene3D" id="2.80.10.50">
    <property type="match status" value="3"/>
</dbReference>
<dbReference type="Pfam" id="PF22932">
    <property type="entry name" value="Ubiq_DUF_assoc"/>
    <property type="match status" value="1"/>
</dbReference>
<feature type="region of interest" description="Disordered" evidence="1">
    <location>
        <begin position="554"/>
        <end position="576"/>
    </location>
</feature>
<feature type="region of interest" description="Disordered" evidence="1">
    <location>
        <begin position="375"/>
        <end position="398"/>
    </location>
</feature>
<dbReference type="SUPFAM" id="SSF50405">
    <property type="entry name" value="Actin-crosslinking proteins"/>
    <property type="match status" value="3"/>
</dbReference>
<dbReference type="FunFam" id="2.80.10.50:FF:000067">
    <property type="entry name" value="BnaC05g19630D protein"/>
    <property type="match status" value="2"/>
</dbReference>
<evidence type="ECO:0000256" key="1">
    <source>
        <dbReference type="SAM" id="MobiDB-lite"/>
    </source>
</evidence>
<feature type="domain" description="DUF569" evidence="3">
    <location>
        <begin position="603"/>
        <end position="680"/>
    </location>
</feature>
<sequence length="730" mass="82230">MEFFNKAKVVRLRSHLNKFLVADDDEHTVRQSRNGSSVRARWTVEMVEGRNHVIRLKSCSSGKYLTPSNDPFLTGMTGKKVVQDILANKRDTSVEWEPIKEGGLVKLRAKGGKFLRANGGTPPWRNSVTHDVPQRTATQDWVLWGVEVVDIVVLESQESFASNLSPMSSFSSIPDIERVKADGRASPVSYRGSPRASGRQSGMEFFHGAKTVRLKGHHNKYLAADDDLETVRQSSNGSSSKVRWTVEYIDTNPNAIRLKSCHGLYLTATNEPFLLGMTGKKVQQFSTRSKPDRTTEWEPIKENAIHVKLRTSDGKFLRANGGTPPWRNSITHDVPHRTATQDWVLWSVDVVDISLSDTESVMSSYSSFSSAVDNFSGSPERMSTSPNTGSPSTALQDRDTKLSSGMDFFRNAKSVRLKSHHDKYLLADRDEENVSQDRNRTTTKEANWTVEFVPGFNNVVRLKSVYGKYLTASEEQKMMGVSGRKVVQSLPNKLNSSVDWEPIRDGFQIRLKTRYGNYLQANGGLPPWRNSITHDIPSRHLDWILWDVETVEARIEDPSSSPPPETETIDPDLSSSSFCLTTPKSGHVEANNLWERPFVKKEGRTVYYTIADDDGNVDDAFEEASFSFDGRGLEDLTQDLEEQTGLDGIIVCSRNPLNGKLFPLRLALPPNQKIIHVVVVPSTSKVMLHENFKEFLNMKRLEFTAMISVLYNWLYTAMEEGFTKSYGYDH</sequence>
<keyword evidence="5" id="KW-1185">Reference proteome</keyword>
<dbReference type="Proteomes" id="UP001206925">
    <property type="component" value="Unassembled WGS sequence"/>
</dbReference>
<dbReference type="Pfam" id="PF04601">
    <property type="entry name" value="DUF569"/>
    <property type="match status" value="3"/>
</dbReference>
<feature type="domain" description="DUF569" evidence="2">
    <location>
        <begin position="406"/>
        <end position="546"/>
    </location>
</feature>
<dbReference type="CDD" id="cd23340">
    <property type="entry name" value="beta-trefoil_FSCN_ACP-like"/>
    <property type="match status" value="3"/>
</dbReference>
<evidence type="ECO:0000259" key="3">
    <source>
        <dbReference type="Pfam" id="PF22932"/>
    </source>
</evidence>
<evidence type="ECO:0008006" key="6">
    <source>
        <dbReference type="Google" id="ProtNLM"/>
    </source>
</evidence>
<comment type="caution">
    <text evidence="4">The sequence shown here is derived from an EMBL/GenBank/DDBJ whole genome shotgun (WGS) entry which is preliminary data.</text>
</comment>
<feature type="domain" description="DUF569" evidence="2">
    <location>
        <begin position="203"/>
        <end position="346"/>
    </location>
</feature>
<reference evidence="4" key="1">
    <citation type="submission" date="2022-06" db="EMBL/GenBank/DDBJ databases">
        <title>Uncovering the hologenomic basis of an extraordinary plant invasion.</title>
        <authorList>
            <person name="Bieker V.C."/>
            <person name="Martin M.D."/>
            <person name="Gilbert T."/>
            <person name="Hodgins K."/>
            <person name="Battlay P."/>
            <person name="Petersen B."/>
            <person name="Wilson J."/>
        </authorList>
    </citation>
    <scope>NUCLEOTIDE SEQUENCE</scope>
    <source>
        <strain evidence="4">AA19_3_7</strain>
        <tissue evidence="4">Leaf</tissue>
    </source>
</reference>
<dbReference type="AlphaFoldDB" id="A0AAD5D9Q6"/>
<evidence type="ECO:0000259" key="2">
    <source>
        <dbReference type="Pfam" id="PF04601"/>
    </source>
</evidence>
<gene>
    <name evidence="4" type="ORF">M8C21_028488</name>
</gene>
<proteinExistence type="predicted"/>
<feature type="domain" description="DUF569" evidence="2">
    <location>
        <begin position="1"/>
        <end position="144"/>
    </location>
</feature>
<name>A0AAD5D9Q6_AMBAR</name>
<dbReference type="InterPro" id="IPR054726">
    <property type="entry name" value="Ubiq_DUF569-assoc"/>
</dbReference>
<organism evidence="4 5">
    <name type="scientific">Ambrosia artemisiifolia</name>
    <name type="common">Common ragweed</name>
    <dbReference type="NCBI Taxonomy" id="4212"/>
    <lineage>
        <taxon>Eukaryota</taxon>
        <taxon>Viridiplantae</taxon>
        <taxon>Streptophyta</taxon>
        <taxon>Embryophyta</taxon>
        <taxon>Tracheophyta</taxon>
        <taxon>Spermatophyta</taxon>
        <taxon>Magnoliopsida</taxon>
        <taxon>eudicotyledons</taxon>
        <taxon>Gunneridae</taxon>
        <taxon>Pentapetalae</taxon>
        <taxon>asterids</taxon>
        <taxon>campanulids</taxon>
        <taxon>Asterales</taxon>
        <taxon>Asteraceae</taxon>
        <taxon>Asteroideae</taxon>
        <taxon>Heliantheae alliance</taxon>
        <taxon>Heliantheae</taxon>
        <taxon>Ambrosia</taxon>
    </lineage>
</organism>
<dbReference type="InterPro" id="IPR008999">
    <property type="entry name" value="Actin-crosslinking"/>
</dbReference>
<dbReference type="PANTHER" id="PTHR31205:SF89">
    <property type="entry name" value="DUF569 DOMAIN-CONTAINING PROTEIN"/>
    <property type="match status" value="1"/>
</dbReference>
<evidence type="ECO:0000313" key="4">
    <source>
        <dbReference type="EMBL" id="KAI7757088.1"/>
    </source>
</evidence>
<feature type="compositionally biased region" description="Polar residues" evidence="1">
    <location>
        <begin position="381"/>
        <end position="395"/>
    </location>
</feature>